<feature type="transmembrane region" description="Helical" evidence="6">
    <location>
        <begin position="210"/>
        <end position="231"/>
    </location>
</feature>
<feature type="domain" description="Major facilitator superfamily (MFS) profile" evidence="7">
    <location>
        <begin position="1"/>
        <end position="384"/>
    </location>
</feature>
<dbReference type="InterPro" id="IPR001958">
    <property type="entry name" value="Tet-R_TetA/multi-R_MdtG-like"/>
</dbReference>
<evidence type="ECO:0000256" key="3">
    <source>
        <dbReference type="ARBA" id="ARBA00022692"/>
    </source>
</evidence>
<dbReference type="InterPro" id="IPR036259">
    <property type="entry name" value="MFS_trans_sf"/>
</dbReference>
<dbReference type="GO" id="GO:0005886">
    <property type="term" value="C:plasma membrane"/>
    <property type="evidence" value="ECO:0007669"/>
    <property type="project" value="UniProtKB-SubCell"/>
</dbReference>
<evidence type="ECO:0000256" key="4">
    <source>
        <dbReference type="ARBA" id="ARBA00022989"/>
    </source>
</evidence>
<evidence type="ECO:0000256" key="6">
    <source>
        <dbReference type="SAM" id="Phobius"/>
    </source>
</evidence>
<dbReference type="InterPro" id="IPR011701">
    <property type="entry name" value="MFS"/>
</dbReference>
<keyword evidence="4 6" id="KW-1133">Transmembrane helix</keyword>
<dbReference type="PANTHER" id="PTHR23528:SF1">
    <property type="entry name" value="MAJOR FACILITATOR SUPERFAMILY (MFS) PROFILE DOMAIN-CONTAINING PROTEIN"/>
    <property type="match status" value="1"/>
</dbReference>
<keyword evidence="3 6" id="KW-0812">Transmembrane</keyword>
<dbReference type="SUPFAM" id="SSF103473">
    <property type="entry name" value="MFS general substrate transporter"/>
    <property type="match status" value="1"/>
</dbReference>
<reference evidence="9" key="1">
    <citation type="submission" date="2016-11" db="EMBL/GenBank/DDBJ databases">
        <authorList>
            <person name="Varghese N."/>
            <person name="Submissions S."/>
        </authorList>
    </citation>
    <scope>NUCLEOTIDE SEQUENCE [LARGE SCALE GENOMIC DNA]</scope>
    <source>
        <strain evidence="9">DSM 10124</strain>
    </source>
</reference>
<dbReference type="PRINTS" id="PR01035">
    <property type="entry name" value="TCRTETA"/>
</dbReference>
<feature type="transmembrane region" description="Helical" evidence="6">
    <location>
        <begin position="243"/>
        <end position="261"/>
    </location>
</feature>
<sequence length="394" mass="43726">MKKKFVPYIVGLPNLGVGLLWAMNMSVIPLFVSKLNVSNAQQGRLISMGAFTGIFVQYLVGLLSDRSNFKMGKRKPFMIMGSVLAALFLILLPYTNTYMTAFMLAFLFYFFLNFYQGPYYSLIPEAVDEKELGLANGFARVVSVIGSAIIFMLGPSLWEKNYKYPFYLGAILGLVTVVITVFLVREDTSKYEKPNKVSFDFIKFPSVLKLYLSVFMVYMSFGFITPFFVKYCTTNLNISNSDANNALLILTLAGAVFAVPIGKLADKIEKRKVLLLGVVLFALSLALGTFVKNKTALFAIMAVIGIGFIAIQITTYSILAEIVPPERLGEFMGMMNLFISLPQFLANNIMGFMLDRFGYGVFFPTAAVAMVIAGLIILTSRFNKYISKGISSSL</sequence>
<feature type="transmembrane region" description="Helical" evidence="6">
    <location>
        <begin position="44"/>
        <end position="64"/>
    </location>
</feature>
<evidence type="ECO:0000313" key="8">
    <source>
        <dbReference type="EMBL" id="SHE99722.1"/>
    </source>
</evidence>
<comment type="subcellular location">
    <subcellularLocation>
        <location evidence="1">Cell membrane</location>
        <topology evidence="1">Multi-pass membrane protein</topology>
    </subcellularLocation>
</comment>
<dbReference type="Gene3D" id="1.20.1250.20">
    <property type="entry name" value="MFS general substrate transporter like domains"/>
    <property type="match status" value="2"/>
</dbReference>
<dbReference type="InterPro" id="IPR020846">
    <property type="entry name" value="MFS_dom"/>
</dbReference>
<accession>A0A1M4Y2L8</accession>
<feature type="transmembrane region" description="Helical" evidence="6">
    <location>
        <begin position="12"/>
        <end position="32"/>
    </location>
</feature>
<feature type="transmembrane region" description="Helical" evidence="6">
    <location>
        <begin position="357"/>
        <end position="378"/>
    </location>
</feature>
<proteinExistence type="predicted"/>
<evidence type="ECO:0000313" key="9">
    <source>
        <dbReference type="Proteomes" id="UP000184423"/>
    </source>
</evidence>
<evidence type="ECO:0000256" key="1">
    <source>
        <dbReference type="ARBA" id="ARBA00004651"/>
    </source>
</evidence>
<keyword evidence="5 6" id="KW-0472">Membrane</keyword>
<dbReference type="PANTHER" id="PTHR23528">
    <property type="match status" value="1"/>
</dbReference>
<keyword evidence="2" id="KW-0813">Transport</keyword>
<dbReference type="EMBL" id="FQVG01000028">
    <property type="protein sequence ID" value="SHE99722.1"/>
    <property type="molecule type" value="Genomic_DNA"/>
</dbReference>
<gene>
    <name evidence="8" type="ORF">SAMN02746091_01552</name>
</gene>
<evidence type="ECO:0000259" key="7">
    <source>
        <dbReference type="PROSITE" id="PS50850"/>
    </source>
</evidence>
<evidence type="ECO:0000256" key="2">
    <source>
        <dbReference type="ARBA" id="ARBA00022448"/>
    </source>
</evidence>
<organism evidence="8 9">
    <name type="scientific">Caloramator proteoclasticus DSM 10124</name>
    <dbReference type="NCBI Taxonomy" id="1121262"/>
    <lineage>
        <taxon>Bacteria</taxon>
        <taxon>Bacillati</taxon>
        <taxon>Bacillota</taxon>
        <taxon>Clostridia</taxon>
        <taxon>Eubacteriales</taxon>
        <taxon>Clostridiaceae</taxon>
        <taxon>Caloramator</taxon>
    </lineage>
</organism>
<dbReference type="AlphaFoldDB" id="A0A1M4Y2L8"/>
<dbReference type="GO" id="GO:0022857">
    <property type="term" value="F:transmembrane transporter activity"/>
    <property type="evidence" value="ECO:0007669"/>
    <property type="project" value="InterPro"/>
</dbReference>
<evidence type="ECO:0000256" key="5">
    <source>
        <dbReference type="ARBA" id="ARBA00023136"/>
    </source>
</evidence>
<protein>
    <submittedName>
        <fullName evidence="8">Na+/melibiose symporter</fullName>
    </submittedName>
</protein>
<feature type="transmembrane region" description="Helical" evidence="6">
    <location>
        <begin position="297"/>
        <end position="319"/>
    </location>
</feature>
<feature type="transmembrane region" description="Helical" evidence="6">
    <location>
        <begin position="273"/>
        <end position="291"/>
    </location>
</feature>
<feature type="transmembrane region" description="Helical" evidence="6">
    <location>
        <begin position="98"/>
        <end position="116"/>
    </location>
</feature>
<feature type="transmembrane region" description="Helical" evidence="6">
    <location>
        <begin position="137"/>
        <end position="158"/>
    </location>
</feature>
<dbReference type="Pfam" id="PF07690">
    <property type="entry name" value="MFS_1"/>
    <property type="match status" value="2"/>
</dbReference>
<dbReference type="Proteomes" id="UP000184423">
    <property type="component" value="Unassembled WGS sequence"/>
</dbReference>
<feature type="transmembrane region" description="Helical" evidence="6">
    <location>
        <begin position="164"/>
        <end position="184"/>
    </location>
</feature>
<dbReference type="PROSITE" id="PS50850">
    <property type="entry name" value="MFS"/>
    <property type="match status" value="1"/>
</dbReference>
<feature type="transmembrane region" description="Helical" evidence="6">
    <location>
        <begin position="76"/>
        <end position="92"/>
    </location>
</feature>
<name>A0A1M4Y2L8_9CLOT</name>
<dbReference type="CDD" id="cd17313">
    <property type="entry name" value="MFS_SLC45_SUC"/>
    <property type="match status" value="1"/>
</dbReference>
<keyword evidence="9" id="KW-1185">Reference proteome</keyword>
<feature type="transmembrane region" description="Helical" evidence="6">
    <location>
        <begin position="331"/>
        <end position="351"/>
    </location>
</feature>
<dbReference type="RefSeq" id="WP_073248856.1">
    <property type="nucleotide sequence ID" value="NZ_FQVG01000028.1"/>
</dbReference>